<feature type="region of interest" description="Disordered" evidence="1">
    <location>
        <begin position="420"/>
        <end position="466"/>
    </location>
</feature>
<sequence length="641" mass="64974">MRLAASKIKVVVATIVLGGTIGVEQLHAQIVPNPGDTGTIVTPVGNRFDIGGGSLSGDSANLFHSLSQFGLTQTQIANFLSNSSTRNILVRVTGGDASRVDGLIQVSGSNANLFLINPAGIVFGANATLDVKGSFTATTANGIGFGTNWFNASGTNNYDALSGNPNSYAFTVVQPGSIINAGNLAVGSGQQLTLLGGTVVSSGGLSAPQGTIVVAAVPGQSVVRLSQPGALLSLEVQRPTPTDRVEAWTLPVLSLPQLLTGGSGNNATGLTVGANGQVTLTGSGVQISPGDVAVRQATAAPGGTLFRATGTVLGAAAFPQTQPLPPPPSPAVRLVTPPPNQALPIPTVATPTVQSPPPDVALPSTVSRPSPTPTFSRPSPPPDQFLPNTSVRQAAPPDAVLPSLSPSLVVPDCGVACPTKPPSGLPSSTPTSGLPSSTQAPQTPGNSTGTSTSTTSGNTSSSNSSVVVNFSTTSSQTNTTVALPEALPQYASQATTNQASSVPSRAASPSSASLNAVQPTNALLPTGDPEQNLSSGAIDDLNQASAMARRLEALKKYLQKRWKATPERAVKLQYTLLLDAKGTIQQIVPLGAEAATYLANLSLLPSNKVVIKQTIQGLEVMVTLNPDGTVEVIPNSLTLRN</sequence>
<evidence type="ECO:0000313" key="4">
    <source>
        <dbReference type="Proteomes" id="UP000239576"/>
    </source>
</evidence>
<reference evidence="3 4" key="2">
    <citation type="submission" date="2018-03" db="EMBL/GenBank/DDBJ databases">
        <title>The ancient ancestry and fast evolution of plastids.</title>
        <authorList>
            <person name="Moore K.R."/>
            <person name="Magnabosco C."/>
            <person name="Momper L."/>
            <person name="Gold D.A."/>
            <person name="Bosak T."/>
            <person name="Fournier G.P."/>
        </authorList>
    </citation>
    <scope>NUCLEOTIDE SEQUENCE [LARGE SCALE GENOMIC DNA]</scope>
    <source>
        <strain evidence="3 4">ULC18</strain>
    </source>
</reference>
<evidence type="ECO:0000259" key="2">
    <source>
        <dbReference type="SMART" id="SM00912"/>
    </source>
</evidence>
<dbReference type="OrthoDB" id="446317at2"/>
<dbReference type="SUPFAM" id="SSF51126">
    <property type="entry name" value="Pectin lyase-like"/>
    <property type="match status" value="1"/>
</dbReference>
<dbReference type="InterPro" id="IPR011050">
    <property type="entry name" value="Pectin_lyase_fold/virulence"/>
</dbReference>
<dbReference type="SMART" id="SM00912">
    <property type="entry name" value="Haemagg_act"/>
    <property type="match status" value="1"/>
</dbReference>
<feature type="compositionally biased region" description="Low complexity" evidence="1">
    <location>
        <begin position="363"/>
        <end position="377"/>
    </location>
</feature>
<dbReference type="EMBL" id="PVWK01000061">
    <property type="protein sequence ID" value="PSB29573.1"/>
    <property type="molecule type" value="Genomic_DNA"/>
</dbReference>
<feature type="region of interest" description="Disordered" evidence="1">
    <location>
        <begin position="492"/>
        <end position="515"/>
    </location>
</feature>
<dbReference type="RefSeq" id="WP_106256372.1">
    <property type="nucleotide sequence ID" value="NZ_CAWNSW010000012.1"/>
</dbReference>
<dbReference type="InterPro" id="IPR012334">
    <property type="entry name" value="Pectin_lyas_fold"/>
</dbReference>
<gene>
    <name evidence="3" type="ORF">C7B82_11175</name>
</gene>
<keyword evidence="4" id="KW-1185">Reference proteome</keyword>
<feature type="compositionally biased region" description="Low complexity" evidence="1">
    <location>
        <begin position="425"/>
        <end position="466"/>
    </location>
</feature>
<evidence type="ECO:0000313" key="3">
    <source>
        <dbReference type="EMBL" id="PSB29573.1"/>
    </source>
</evidence>
<organism evidence="3 4">
    <name type="scientific">Stenomitos frigidus ULC18</name>
    <dbReference type="NCBI Taxonomy" id="2107698"/>
    <lineage>
        <taxon>Bacteria</taxon>
        <taxon>Bacillati</taxon>
        <taxon>Cyanobacteriota</taxon>
        <taxon>Cyanophyceae</taxon>
        <taxon>Leptolyngbyales</taxon>
        <taxon>Leptolyngbyaceae</taxon>
        <taxon>Stenomitos</taxon>
    </lineage>
</organism>
<dbReference type="AlphaFoldDB" id="A0A2T1EA41"/>
<feature type="region of interest" description="Disordered" evidence="1">
    <location>
        <begin position="318"/>
        <end position="390"/>
    </location>
</feature>
<evidence type="ECO:0000256" key="1">
    <source>
        <dbReference type="SAM" id="MobiDB-lite"/>
    </source>
</evidence>
<reference evidence="4" key="1">
    <citation type="submission" date="2018-02" db="EMBL/GenBank/DDBJ databases">
        <authorList>
            <person name="Moore K."/>
            <person name="Momper L."/>
        </authorList>
    </citation>
    <scope>NUCLEOTIDE SEQUENCE [LARGE SCALE GENOMIC DNA]</scope>
    <source>
        <strain evidence="4">ULC18</strain>
    </source>
</reference>
<dbReference type="Gene3D" id="2.160.20.10">
    <property type="entry name" value="Single-stranded right-handed beta-helix, Pectin lyase-like"/>
    <property type="match status" value="1"/>
</dbReference>
<name>A0A2T1EA41_9CYAN</name>
<protein>
    <recommendedName>
        <fullName evidence="2">Filamentous haemagglutinin FhaB/tRNA nuclease CdiA-like TPS domain-containing protein</fullName>
    </recommendedName>
</protein>
<proteinExistence type="predicted"/>
<dbReference type="Proteomes" id="UP000239576">
    <property type="component" value="Unassembled WGS sequence"/>
</dbReference>
<feature type="compositionally biased region" description="Low complexity" evidence="1">
    <location>
        <begin position="499"/>
        <end position="513"/>
    </location>
</feature>
<feature type="compositionally biased region" description="Pro residues" evidence="1">
    <location>
        <begin position="322"/>
        <end position="341"/>
    </location>
</feature>
<dbReference type="NCBIfam" id="TIGR01901">
    <property type="entry name" value="adhes_NPXG"/>
    <property type="match status" value="1"/>
</dbReference>
<dbReference type="InterPro" id="IPR008638">
    <property type="entry name" value="FhaB/CdiA-like_TPS"/>
</dbReference>
<feature type="domain" description="Filamentous haemagglutinin FhaB/tRNA nuclease CdiA-like TPS" evidence="2">
    <location>
        <begin position="32"/>
        <end position="146"/>
    </location>
</feature>
<comment type="caution">
    <text evidence="3">The sequence shown here is derived from an EMBL/GenBank/DDBJ whole genome shotgun (WGS) entry which is preliminary data.</text>
</comment>
<accession>A0A2T1EA41</accession>
<dbReference type="Pfam" id="PF05860">
    <property type="entry name" value="TPS"/>
    <property type="match status" value="1"/>
</dbReference>